<evidence type="ECO:0000313" key="2">
    <source>
        <dbReference type="EMBL" id="CAG5006429.1"/>
    </source>
</evidence>
<feature type="compositionally biased region" description="Basic and acidic residues" evidence="1">
    <location>
        <begin position="412"/>
        <end position="421"/>
    </location>
</feature>
<feature type="compositionally biased region" description="Low complexity" evidence="1">
    <location>
        <begin position="402"/>
        <end position="411"/>
    </location>
</feature>
<accession>A0A916JIA6</accession>
<protein>
    <submittedName>
        <fullName evidence="2">Uncharacterized protein</fullName>
    </submittedName>
</protein>
<feature type="compositionally biased region" description="Basic and acidic residues" evidence="1">
    <location>
        <begin position="304"/>
        <end position="314"/>
    </location>
</feature>
<dbReference type="EMBL" id="CAJRAF010000002">
    <property type="protein sequence ID" value="CAG5006429.1"/>
    <property type="molecule type" value="Genomic_DNA"/>
</dbReference>
<feature type="compositionally biased region" description="Low complexity" evidence="1">
    <location>
        <begin position="246"/>
        <end position="256"/>
    </location>
</feature>
<proteinExistence type="predicted"/>
<organism evidence="2 3">
    <name type="scientific">Dyadobacter helix</name>
    <dbReference type="NCBI Taxonomy" id="2822344"/>
    <lineage>
        <taxon>Bacteria</taxon>
        <taxon>Pseudomonadati</taxon>
        <taxon>Bacteroidota</taxon>
        <taxon>Cytophagia</taxon>
        <taxon>Cytophagales</taxon>
        <taxon>Spirosomataceae</taxon>
        <taxon>Dyadobacter</taxon>
    </lineage>
</organism>
<feature type="compositionally biased region" description="Polar residues" evidence="1">
    <location>
        <begin position="368"/>
        <end position="378"/>
    </location>
</feature>
<name>A0A916JIA6_9BACT</name>
<gene>
    <name evidence="2" type="ORF">DYBT9275_03817</name>
</gene>
<evidence type="ECO:0000313" key="3">
    <source>
        <dbReference type="Proteomes" id="UP000680038"/>
    </source>
</evidence>
<dbReference type="InterPro" id="IPR046535">
    <property type="entry name" value="DUF6600"/>
</dbReference>
<reference evidence="2" key="1">
    <citation type="submission" date="2021-04" db="EMBL/GenBank/DDBJ databases">
        <authorList>
            <person name="Rodrigo-Torres L."/>
            <person name="Arahal R. D."/>
            <person name="Lucena T."/>
        </authorList>
    </citation>
    <scope>NUCLEOTIDE SEQUENCE</scope>
    <source>
        <strain evidence="2">CECT 9275</strain>
    </source>
</reference>
<feature type="compositionally biased region" description="Low complexity" evidence="1">
    <location>
        <begin position="379"/>
        <end position="395"/>
    </location>
</feature>
<dbReference type="Pfam" id="PF20245">
    <property type="entry name" value="DUF6600"/>
    <property type="match status" value="1"/>
</dbReference>
<feature type="region of interest" description="Disordered" evidence="1">
    <location>
        <begin position="232"/>
        <end position="421"/>
    </location>
</feature>
<comment type="caution">
    <text evidence="2">The sequence shown here is derived from an EMBL/GenBank/DDBJ whole genome shotgun (WGS) entry which is preliminary data.</text>
</comment>
<dbReference type="Proteomes" id="UP000680038">
    <property type="component" value="Unassembled WGS sequence"/>
</dbReference>
<evidence type="ECO:0000256" key="1">
    <source>
        <dbReference type="SAM" id="MobiDB-lite"/>
    </source>
</evidence>
<feature type="compositionally biased region" description="Basic and acidic residues" evidence="1">
    <location>
        <begin position="352"/>
        <end position="365"/>
    </location>
</feature>
<dbReference type="AlphaFoldDB" id="A0A916JIA6"/>
<dbReference type="RefSeq" id="WP_215240262.1">
    <property type="nucleotide sequence ID" value="NZ_CAJRAF010000002.1"/>
</dbReference>
<feature type="compositionally biased region" description="Polar residues" evidence="1">
    <location>
        <begin position="319"/>
        <end position="350"/>
    </location>
</feature>
<feature type="compositionally biased region" description="Basic and acidic residues" evidence="1">
    <location>
        <begin position="234"/>
        <end position="245"/>
    </location>
</feature>
<sequence length="421" mass="48369">MNAMHKFRIFGFSILFLAGIAVQDHAKAQPGVSISFQTFYQELSPYGRWINSPRYGTVWTPYVSQYFQPYSTNGYWEMTDYGNTWVSEYEWGWAPFHYGRWSYDDYTGWFWVPGYEWGPAWVNWRSGGGYYGWAPLGPGISVNVSVNIPSFWWVFVPQRYMCVRDWHSYWVPRGRVNHIYNQTTIINNYYRNDNRTYVYGPRREELQRVTRRDIPVRQIDASRRGRVIIASNSRESDRYDSRDNSRSNSRIDASDSGYDRGSRERISSGRTENGRGDENDNYNRDTPAGRRGGNDDPNTSGTRINERSSRERSEYNAPENRSSRNGGYTPGSSPAQNEGYNRGNSDNGYSRQRVEPSERYNRRPEYNANPNGGRSSGNAPSVRSAPAERSSSPARGGESRSGDNASRSSRSSSERGGRSPR</sequence>
<keyword evidence="3" id="KW-1185">Reference proteome</keyword>
<feature type="compositionally biased region" description="Basic and acidic residues" evidence="1">
    <location>
        <begin position="257"/>
        <end position="283"/>
    </location>
</feature>